<dbReference type="InterPro" id="IPR011701">
    <property type="entry name" value="MFS"/>
</dbReference>
<accession>A0A2H3D030</accession>
<protein>
    <submittedName>
        <fullName evidence="8">MFS general substrate transporter</fullName>
    </submittedName>
</protein>
<evidence type="ECO:0000256" key="3">
    <source>
        <dbReference type="ARBA" id="ARBA00022692"/>
    </source>
</evidence>
<dbReference type="PANTHER" id="PTHR43791">
    <property type="entry name" value="PERMEASE-RELATED"/>
    <property type="match status" value="1"/>
</dbReference>
<evidence type="ECO:0000256" key="2">
    <source>
        <dbReference type="ARBA" id="ARBA00022448"/>
    </source>
</evidence>
<evidence type="ECO:0000256" key="7">
    <source>
        <dbReference type="SAM" id="Phobius"/>
    </source>
</evidence>
<dbReference type="GO" id="GO:0022857">
    <property type="term" value="F:transmembrane transporter activity"/>
    <property type="evidence" value="ECO:0007669"/>
    <property type="project" value="InterPro"/>
</dbReference>
<dbReference type="Proteomes" id="UP000217790">
    <property type="component" value="Unassembled WGS sequence"/>
</dbReference>
<comment type="subcellular location">
    <subcellularLocation>
        <location evidence="1">Membrane</location>
        <topology evidence="1">Multi-pass membrane protein</topology>
    </subcellularLocation>
</comment>
<organism evidence="8 9">
    <name type="scientific">Armillaria gallica</name>
    <name type="common">Bulbous honey fungus</name>
    <name type="synonym">Armillaria bulbosa</name>
    <dbReference type="NCBI Taxonomy" id="47427"/>
    <lineage>
        <taxon>Eukaryota</taxon>
        <taxon>Fungi</taxon>
        <taxon>Dikarya</taxon>
        <taxon>Basidiomycota</taxon>
        <taxon>Agaricomycotina</taxon>
        <taxon>Agaricomycetes</taxon>
        <taxon>Agaricomycetidae</taxon>
        <taxon>Agaricales</taxon>
        <taxon>Marasmiineae</taxon>
        <taxon>Physalacriaceae</taxon>
        <taxon>Armillaria</taxon>
    </lineage>
</organism>
<dbReference type="OrthoDB" id="6730379at2759"/>
<reference evidence="9" key="1">
    <citation type="journal article" date="2017" name="Nat. Ecol. Evol.">
        <title>Genome expansion and lineage-specific genetic innovations in the forest pathogenic fungi Armillaria.</title>
        <authorList>
            <person name="Sipos G."/>
            <person name="Prasanna A.N."/>
            <person name="Walter M.C."/>
            <person name="O'Connor E."/>
            <person name="Balint B."/>
            <person name="Krizsan K."/>
            <person name="Kiss B."/>
            <person name="Hess J."/>
            <person name="Varga T."/>
            <person name="Slot J."/>
            <person name="Riley R."/>
            <person name="Boka B."/>
            <person name="Rigling D."/>
            <person name="Barry K."/>
            <person name="Lee J."/>
            <person name="Mihaltcheva S."/>
            <person name="LaButti K."/>
            <person name="Lipzen A."/>
            <person name="Waldron R."/>
            <person name="Moloney N.M."/>
            <person name="Sperisen C."/>
            <person name="Kredics L."/>
            <person name="Vagvoelgyi C."/>
            <person name="Patrignani A."/>
            <person name="Fitzpatrick D."/>
            <person name="Nagy I."/>
            <person name="Doyle S."/>
            <person name="Anderson J.B."/>
            <person name="Grigoriev I.V."/>
            <person name="Gueldener U."/>
            <person name="Muensterkoetter M."/>
            <person name="Nagy L.G."/>
        </authorList>
    </citation>
    <scope>NUCLEOTIDE SEQUENCE [LARGE SCALE GENOMIC DNA]</scope>
    <source>
        <strain evidence="9">Ar21-2</strain>
    </source>
</reference>
<dbReference type="Gene3D" id="1.20.1250.20">
    <property type="entry name" value="MFS general substrate transporter like domains"/>
    <property type="match status" value="1"/>
</dbReference>
<feature type="transmembrane region" description="Helical" evidence="7">
    <location>
        <begin position="461"/>
        <end position="480"/>
    </location>
</feature>
<feature type="transmembrane region" description="Helical" evidence="7">
    <location>
        <begin position="430"/>
        <end position="449"/>
    </location>
</feature>
<feature type="transmembrane region" description="Helical" evidence="7">
    <location>
        <begin position="263"/>
        <end position="283"/>
    </location>
</feature>
<evidence type="ECO:0000313" key="8">
    <source>
        <dbReference type="EMBL" id="PBK84108.1"/>
    </source>
</evidence>
<feature type="transmembrane region" description="Helical" evidence="7">
    <location>
        <begin position="398"/>
        <end position="418"/>
    </location>
</feature>
<dbReference type="PANTHER" id="PTHR43791:SF7">
    <property type="entry name" value="MAJOR FACILITATOR SUPERFAMILY (MFS) PROFILE DOMAIN-CONTAINING PROTEIN"/>
    <property type="match status" value="1"/>
</dbReference>
<name>A0A2H3D030_ARMGA</name>
<dbReference type="AlphaFoldDB" id="A0A2H3D030"/>
<dbReference type="SUPFAM" id="SSF103473">
    <property type="entry name" value="MFS general substrate transporter"/>
    <property type="match status" value="1"/>
</dbReference>
<feature type="transmembrane region" description="Helical" evidence="7">
    <location>
        <begin position="492"/>
        <end position="510"/>
    </location>
</feature>
<evidence type="ECO:0000256" key="5">
    <source>
        <dbReference type="ARBA" id="ARBA00023136"/>
    </source>
</evidence>
<dbReference type="InterPro" id="IPR036259">
    <property type="entry name" value="MFS_trans_sf"/>
</dbReference>
<dbReference type="STRING" id="47427.A0A2H3D030"/>
<feature type="region of interest" description="Disordered" evidence="6">
    <location>
        <begin position="1"/>
        <end position="26"/>
    </location>
</feature>
<keyword evidence="9" id="KW-1185">Reference proteome</keyword>
<evidence type="ECO:0000256" key="6">
    <source>
        <dbReference type="SAM" id="MobiDB-lite"/>
    </source>
</evidence>
<evidence type="ECO:0000256" key="4">
    <source>
        <dbReference type="ARBA" id="ARBA00022989"/>
    </source>
</evidence>
<keyword evidence="4 7" id="KW-1133">Transmembrane helix</keyword>
<evidence type="ECO:0000313" key="9">
    <source>
        <dbReference type="Proteomes" id="UP000217790"/>
    </source>
</evidence>
<keyword evidence="2" id="KW-0813">Transport</keyword>
<dbReference type="InParanoid" id="A0A2H3D030"/>
<dbReference type="Pfam" id="PF07690">
    <property type="entry name" value="MFS_1"/>
    <property type="match status" value="1"/>
</dbReference>
<gene>
    <name evidence="8" type="ORF">ARMGADRAFT_1170244</name>
</gene>
<keyword evidence="3 7" id="KW-0812">Transmembrane</keyword>
<feature type="transmembrane region" description="Helical" evidence="7">
    <location>
        <begin position="369"/>
        <end position="391"/>
    </location>
</feature>
<evidence type="ECO:0000256" key="1">
    <source>
        <dbReference type="ARBA" id="ARBA00004141"/>
    </source>
</evidence>
<sequence>MRAGQTRHVVGGEHGHGTGTPRHGKIRSQCTILHRKGQTTKRSIKDTDAVYKSVDGSRYSNNYSTVFTMLTTHSRKSEFPELKEETTLDDVPLAVTDSTEYTPEQYTKLKRKVDYYLLPLLWLCSGLQEADREILSALNLLFEFTPAMKASGPISVFGLREDTGLVGQQYSWSICMGIVTLCIGFAKDFGQLVALRVLLGIFQCCNNSGSILMVGSWYTRKEHSSRSLVFLSSNSGLGIIVNLILYGIGTLEYRGTDIQTWRYMAYFLGSLTIFVGIVSLQFLGSPSEVPWLTKEEKRMANTRILENQSGHDRTGINSWKWYQVRECLADPCVYFTGIAVFLTAAPTTGFSAFRSIIDTGFGFTPLQAILYHIPESAAALVICLLAGFATTKRNNLRLYLMAFALIPGFIGVLAIALIETNKSNKWTKWGMYLLTAPFRLSMLLAWTLIPSNFTGRTKRTVTSSFTFVCYCVGSMCGSQIFRQRDAPTYRPGLIGCSVCFAVEFLVIIAWRTTLVLRNRRRVKATLAGGLTPEERLMQGKINGESDMTDFENPHFRYTL</sequence>
<dbReference type="GO" id="GO:0016020">
    <property type="term" value="C:membrane"/>
    <property type="evidence" value="ECO:0007669"/>
    <property type="project" value="UniProtKB-SubCell"/>
</dbReference>
<feature type="transmembrane region" description="Helical" evidence="7">
    <location>
        <begin position="230"/>
        <end position="251"/>
    </location>
</feature>
<proteinExistence type="predicted"/>
<keyword evidence="5 7" id="KW-0472">Membrane</keyword>
<dbReference type="EMBL" id="KZ293701">
    <property type="protein sequence ID" value="PBK84108.1"/>
    <property type="molecule type" value="Genomic_DNA"/>
</dbReference>